<feature type="transmembrane region" description="Helical" evidence="7">
    <location>
        <begin position="479"/>
        <end position="502"/>
    </location>
</feature>
<dbReference type="FunCoup" id="A0A4S2MYU9">
    <property type="interactions" value="54"/>
</dbReference>
<proteinExistence type="inferred from homology"/>
<keyword evidence="5 7" id="KW-0472">Membrane</keyword>
<dbReference type="InterPro" id="IPR011701">
    <property type="entry name" value="MFS"/>
</dbReference>
<dbReference type="GO" id="GO:0022857">
    <property type="term" value="F:transmembrane transporter activity"/>
    <property type="evidence" value="ECO:0007669"/>
    <property type="project" value="InterPro"/>
</dbReference>
<reference evidence="9 10" key="1">
    <citation type="submission" date="2019-04" db="EMBL/GenBank/DDBJ databases">
        <title>Comparative genomics and transcriptomics to analyze fruiting body development in filamentous ascomycetes.</title>
        <authorList>
            <consortium name="DOE Joint Genome Institute"/>
            <person name="Lutkenhaus R."/>
            <person name="Traeger S."/>
            <person name="Breuer J."/>
            <person name="Kuo A."/>
            <person name="Lipzen A."/>
            <person name="Pangilinan J."/>
            <person name="Dilworth D."/>
            <person name="Sandor L."/>
            <person name="Poggeler S."/>
            <person name="Barry K."/>
            <person name="Grigoriev I.V."/>
            <person name="Nowrousian M."/>
        </authorList>
    </citation>
    <scope>NUCLEOTIDE SEQUENCE [LARGE SCALE GENOMIC DNA]</scope>
    <source>
        <strain evidence="9 10">CBS 389.68</strain>
    </source>
</reference>
<evidence type="ECO:0000256" key="5">
    <source>
        <dbReference type="ARBA" id="ARBA00023136"/>
    </source>
</evidence>
<accession>A0A4S2MYU9</accession>
<gene>
    <name evidence="9" type="ORF">EX30DRAFT_305710</name>
</gene>
<evidence type="ECO:0000256" key="6">
    <source>
        <dbReference type="SAM" id="MobiDB-lite"/>
    </source>
</evidence>
<evidence type="ECO:0000256" key="3">
    <source>
        <dbReference type="ARBA" id="ARBA00022692"/>
    </source>
</evidence>
<evidence type="ECO:0000313" key="9">
    <source>
        <dbReference type="EMBL" id="TGZ81959.1"/>
    </source>
</evidence>
<dbReference type="InterPro" id="IPR020846">
    <property type="entry name" value="MFS_dom"/>
</dbReference>
<comment type="subcellular location">
    <subcellularLocation>
        <location evidence="1">Membrane</location>
        <topology evidence="1">Multi-pass membrane protein</topology>
    </subcellularLocation>
</comment>
<dbReference type="Gene3D" id="1.20.1720.10">
    <property type="entry name" value="Multidrug resistance protein D"/>
    <property type="match status" value="1"/>
</dbReference>
<name>A0A4S2MYU9_9PEZI</name>
<feature type="transmembrane region" description="Helical" evidence="7">
    <location>
        <begin position="155"/>
        <end position="174"/>
    </location>
</feature>
<feature type="transmembrane region" description="Helical" evidence="7">
    <location>
        <begin position="180"/>
        <end position="201"/>
    </location>
</feature>
<feature type="compositionally biased region" description="Basic and acidic residues" evidence="6">
    <location>
        <begin position="1"/>
        <end position="12"/>
    </location>
</feature>
<dbReference type="AlphaFoldDB" id="A0A4S2MYU9"/>
<feature type="region of interest" description="Disordered" evidence="6">
    <location>
        <begin position="586"/>
        <end position="608"/>
    </location>
</feature>
<sequence>MTSEYPDEKCGAVEEVSTSTLTSPPPQPPRTPSVCVEASTASSDTSIKSEGVAEIAEIAEAAGGDAGGAGDVALQENEHPELSRKSKTIIVLSLCLCTFLAALDQTIITTAVPVLADEFHSPSAYQWIGSSYLLGSASFLPSWGKFSDIWGRKPVLLIAATLFMIGSILCAAAQEIGLLLAGRTIQGIGAGGLLGLVNVTISDIVSIRERGLYLSYVGMTWAIASSVGPVLGGVFTGMARWGWRFCFIINIPVGLVAMTGITMFLHLHSPKLGIREGLKRVDWLGTASIVSGTVLFLVGLESGGVHHPWSSPLVLCLLIFGLLLFFLFILIEWKFAAAPIIPLRLFHERTNIFAYLVGFTHGFVFIAGCYFMPLYFQSVRGATPLLSGVYVLPYVIVLSVISGVSGIVISKTGRYQELIWAGVVVMTLGTGLYIDLDRTSNWGKLFMYQFISGVGCGPLFQSPLIAIHSTIDPRDLGTATTTFAFLRTFGTSLAISIGLVVFNNRVKERVEIVREVLPRELAEALMGGGASASIEWVKKFPEEVRIVAQDAFAYGMKGMWYFFVAIAAVAALASLGIGKHHLSKQLNSTQPARKRKGRGVEGSAEEKA</sequence>
<feature type="transmembrane region" description="Helical" evidence="7">
    <location>
        <begin position="352"/>
        <end position="376"/>
    </location>
</feature>
<keyword evidence="3 7" id="KW-0812">Transmembrane</keyword>
<dbReference type="PANTHER" id="PTHR23501">
    <property type="entry name" value="MAJOR FACILITATOR SUPERFAMILY"/>
    <property type="match status" value="1"/>
</dbReference>
<feature type="transmembrane region" description="Helical" evidence="7">
    <location>
        <begin position="388"/>
        <end position="409"/>
    </location>
</feature>
<dbReference type="Proteomes" id="UP000298138">
    <property type="component" value="Unassembled WGS sequence"/>
</dbReference>
<dbReference type="InParanoid" id="A0A4S2MYU9"/>
<comment type="similarity">
    <text evidence="2">Belongs to the major facilitator superfamily. TCR/Tet family.</text>
</comment>
<dbReference type="EMBL" id="ML220117">
    <property type="protein sequence ID" value="TGZ81959.1"/>
    <property type="molecule type" value="Genomic_DNA"/>
</dbReference>
<feature type="transmembrane region" description="Helical" evidence="7">
    <location>
        <begin position="312"/>
        <end position="331"/>
    </location>
</feature>
<dbReference type="OrthoDB" id="10021397at2759"/>
<feature type="transmembrane region" description="Helical" evidence="7">
    <location>
        <begin position="213"/>
        <end position="235"/>
    </location>
</feature>
<dbReference type="SUPFAM" id="SSF103473">
    <property type="entry name" value="MFS general substrate transporter"/>
    <property type="match status" value="1"/>
</dbReference>
<dbReference type="Pfam" id="PF07690">
    <property type="entry name" value="MFS_1"/>
    <property type="match status" value="1"/>
</dbReference>
<evidence type="ECO:0000259" key="8">
    <source>
        <dbReference type="PROSITE" id="PS50850"/>
    </source>
</evidence>
<feature type="transmembrane region" description="Helical" evidence="7">
    <location>
        <begin position="124"/>
        <end position="143"/>
    </location>
</feature>
<feature type="transmembrane region" description="Helical" evidence="7">
    <location>
        <begin position="418"/>
        <end position="434"/>
    </location>
</feature>
<feature type="transmembrane region" description="Helical" evidence="7">
    <location>
        <begin position="241"/>
        <end position="269"/>
    </location>
</feature>
<evidence type="ECO:0000313" key="10">
    <source>
        <dbReference type="Proteomes" id="UP000298138"/>
    </source>
</evidence>
<dbReference type="PROSITE" id="PS50850">
    <property type="entry name" value="MFS"/>
    <property type="match status" value="1"/>
</dbReference>
<dbReference type="GO" id="GO:0005886">
    <property type="term" value="C:plasma membrane"/>
    <property type="evidence" value="ECO:0007669"/>
    <property type="project" value="TreeGrafter"/>
</dbReference>
<dbReference type="CDD" id="cd17502">
    <property type="entry name" value="MFS_Azr1_MDR_like"/>
    <property type="match status" value="1"/>
</dbReference>
<feature type="region of interest" description="Disordered" evidence="6">
    <location>
        <begin position="1"/>
        <end position="47"/>
    </location>
</feature>
<keyword evidence="4 7" id="KW-1133">Transmembrane helix</keyword>
<evidence type="ECO:0000256" key="7">
    <source>
        <dbReference type="SAM" id="Phobius"/>
    </source>
</evidence>
<feature type="transmembrane region" description="Helical" evidence="7">
    <location>
        <begin position="446"/>
        <end position="467"/>
    </location>
</feature>
<dbReference type="PRINTS" id="PR01036">
    <property type="entry name" value="TCRTETB"/>
</dbReference>
<evidence type="ECO:0000256" key="1">
    <source>
        <dbReference type="ARBA" id="ARBA00004141"/>
    </source>
</evidence>
<dbReference type="PANTHER" id="PTHR23501:SF102">
    <property type="entry name" value="DRUG TRANSPORTER, PUTATIVE (AFU_ORTHOLOGUE AFUA_3G08530)-RELATED"/>
    <property type="match status" value="1"/>
</dbReference>
<feature type="transmembrane region" description="Helical" evidence="7">
    <location>
        <begin position="89"/>
        <end position="112"/>
    </location>
</feature>
<dbReference type="FunFam" id="1.20.1250.20:FF:000196">
    <property type="entry name" value="MFS toxin efflux pump (AflT)"/>
    <property type="match status" value="1"/>
</dbReference>
<dbReference type="InterPro" id="IPR036259">
    <property type="entry name" value="MFS_trans_sf"/>
</dbReference>
<organism evidence="9 10">
    <name type="scientific">Ascodesmis nigricans</name>
    <dbReference type="NCBI Taxonomy" id="341454"/>
    <lineage>
        <taxon>Eukaryota</taxon>
        <taxon>Fungi</taxon>
        <taxon>Dikarya</taxon>
        <taxon>Ascomycota</taxon>
        <taxon>Pezizomycotina</taxon>
        <taxon>Pezizomycetes</taxon>
        <taxon>Pezizales</taxon>
        <taxon>Ascodesmidaceae</taxon>
        <taxon>Ascodesmis</taxon>
    </lineage>
</organism>
<protein>
    <submittedName>
        <fullName evidence="9">MFS general substrate transporter</fullName>
    </submittedName>
</protein>
<keyword evidence="10" id="KW-1185">Reference proteome</keyword>
<evidence type="ECO:0000256" key="2">
    <source>
        <dbReference type="ARBA" id="ARBA00007520"/>
    </source>
</evidence>
<feature type="transmembrane region" description="Helical" evidence="7">
    <location>
        <begin position="281"/>
        <end position="300"/>
    </location>
</feature>
<feature type="transmembrane region" description="Helical" evidence="7">
    <location>
        <begin position="559"/>
        <end position="578"/>
    </location>
</feature>
<dbReference type="STRING" id="341454.A0A4S2MYU9"/>
<feature type="domain" description="Major facilitator superfamily (MFS) profile" evidence="8">
    <location>
        <begin position="90"/>
        <end position="582"/>
    </location>
</feature>
<evidence type="ECO:0000256" key="4">
    <source>
        <dbReference type="ARBA" id="ARBA00022989"/>
    </source>
</evidence>
<dbReference type="Gene3D" id="1.20.1250.20">
    <property type="entry name" value="MFS general substrate transporter like domains"/>
    <property type="match status" value="1"/>
</dbReference>